<dbReference type="Pfam" id="PF00450">
    <property type="entry name" value="Peptidase_S10"/>
    <property type="match status" value="1"/>
</dbReference>
<name>A0A9P4Q2E3_9PEZI</name>
<evidence type="ECO:0000313" key="7">
    <source>
        <dbReference type="EMBL" id="KAF2718265.1"/>
    </source>
</evidence>
<dbReference type="InterPro" id="IPR001563">
    <property type="entry name" value="Peptidase_S10"/>
</dbReference>
<gene>
    <name evidence="7" type="ORF">K431DRAFT_297034</name>
</gene>
<keyword evidence="4" id="KW-0378">Hydrolase</keyword>
<evidence type="ECO:0000256" key="1">
    <source>
        <dbReference type="ARBA" id="ARBA00009431"/>
    </source>
</evidence>
<dbReference type="InterPro" id="IPR029058">
    <property type="entry name" value="AB_hydrolase_fold"/>
</dbReference>
<comment type="caution">
    <text evidence="7">The sequence shown here is derived from an EMBL/GenBank/DDBJ whole genome shotgun (WGS) entry which is preliminary data.</text>
</comment>
<reference evidence="7" key="1">
    <citation type="journal article" date="2020" name="Stud. Mycol.">
        <title>101 Dothideomycetes genomes: a test case for predicting lifestyles and emergence of pathogens.</title>
        <authorList>
            <person name="Haridas S."/>
            <person name="Albert R."/>
            <person name="Binder M."/>
            <person name="Bloem J."/>
            <person name="Labutti K."/>
            <person name="Salamov A."/>
            <person name="Andreopoulos B."/>
            <person name="Baker S."/>
            <person name="Barry K."/>
            <person name="Bills G."/>
            <person name="Bluhm B."/>
            <person name="Cannon C."/>
            <person name="Castanera R."/>
            <person name="Culley D."/>
            <person name="Daum C."/>
            <person name="Ezra D."/>
            <person name="Gonzalez J."/>
            <person name="Henrissat B."/>
            <person name="Kuo A."/>
            <person name="Liang C."/>
            <person name="Lipzen A."/>
            <person name="Lutzoni F."/>
            <person name="Magnuson J."/>
            <person name="Mondo S."/>
            <person name="Nolan M."/>
            <person name="Ohm R."/>
            <person name="Pangilinan J."/>
            <person name="Park H.-J."/>
            <person name="Ramirez L."/>
            <person name="Alfaro M."/>
            <person name="Sun H."/>
            <person name="Tritt A."/>
            <person name="Yoshinaga Y."/>
            <person name="Zwiers L.-H."/>
            <person name="Turgeon B."/>
            <person name="Goodwin S."/>
            <person name="Spatafora J."/>
            <person name="Crous P."/>
            <person name="Grigoriev I."/>
        </authorList>
    </citation>
    <scope>NUCLEOTIDE SEQUENCE</scope>
    <source>
        <strain evidence="7">CBS 116435</strain>
    </source>
</reference>
<dbReference type="GO" id="GO:0006508">
    <property type="term" value="P:proteolysis"/>
    <property type="evidence" value="ECO:0007669"/>
    <property type="project" value="UniProtKB-KW"/>
</dbReference>
<comment type="similarity">
    <text evidence="1">Belongs to the peptidase S10 family.</text>
</comment>
<evidence type="ECO:0000256" key="4">
    <source>
        <dbReference type="ARBA" id="ARBA00022801"/>
    </source>
</evidence>
<dbReference type="Proteomes" id="UP000799441">
    <property type="component" value="Unassembled WGS sequence"/>
</dbReference>
<evidence type="ECO:0000256" key="5">
    <source>
        <dbReference type="ARBA" id="ARBA00023180"/>
    </source>
</evidence>
<keyword evidence="2" id="KW-0121">Carboxypeptidase</keyword>
<organism evidence="7 8">
    <name type="scientific">Polychaeton citri CBS 116435</name>
    <dbReference type="NCBI Taxonomy" id="1314669"/>
    <lineage>
        <taxon>Eukaryota</taxon>
        <taxon>Fungi</taxon>
        <taxon>Dikarya</taxon>
        <taxon>Ascomycota</taxon>
        <taxon>Pezizomycotina</taxon>
        <taxon>Dothideomycetes</taxon>
        <taxon>Dothideomycetidae</taxon>
        <taxon>Capnodiales</taxon>
        <taxon>Capnodiaceae</taxon>
        <taxon>Polychaeton</taxon>
    </lineage>
</organism>
<accession>A0A9P4Q2E3</accession>
<evidence type="ECO:0000256" key="3">
    <source>
        <dbReference type="ARBA" id="ARBA00022670"/>
    </source>
</evidence>
<keyword evidence="8" id="KW-1185">Reference proteome</keyword>
<feature type="chain" id="PRO_5040318619" evidence="6">
    <location>
        <begin position="24"/>
        <end position="283"/>
    </location>
</feature>
<proteinExistence type="inferred from homology"/>
<evidence type="ECO:0000313" key="8">
    <source>
        <dbReference type="Proteomes" id="UP000799441"/>
    </source>
</evidence>
<dbReference type="AlphaFoldDB" id="A0A9P4Q2E3"/>
<evidence type="ECO:0000256" key="6">
    <source>
        <dbReference type="SAM" id="SignalP"/>
    </source>
</evidence>
<keyword evidence="3" id="KW-0645">Protease</keyword>
<sequence length="283" mass="30863">MVITQAALKALWLSLSIWLQDLPDPTNHSNQLELWKASYGEYYAAGLYESTKSQNVAISRMTLKANVTQSILFTSLGLVNVPLCLEVAFNTSLVKVIEACSTLAIPHLLTEPTLHTYLSYLKNKVQAALRVAANLTDNAANIAKAFTLTGDNLSGDYLAVLGTTLQDGVRVSLLYGDRDYAWNSFDRQNANITNPRLGGEALSLAVPRNHSSLFRGSGYESADFPIEASDGTRTPRAYVKQHSNLSFVRVLDSSHAINTWLSVGFNVYNCSIQGIVSGATKLN</sequence>
<feature type="signal peptide" evidence="6">
    <location>
        <begin position="1"/>
        <end position="23"/>
    </location>
</feature>
<dbReference type="Gene3D" id="3.40.50.1820">
    <property type="entry name" value="alpha/beta hydrolase"/>
    <property type="match status" value="1"/>
</dbReference>
<keyword evidence="5" id="KW-0325">Glycoprotein</keyword>
<dbReference type="EMBL" id="MU003827">
    <property type="protein sequence ID" value="KAF2718265.1"/>
    <property type="molecule type" value="Genomic_DNA"/>
</dbReference>
<protein>
    <submittedName>
        <fullName evidence="7">Uncharacterized protein</fullName>
    </submittedName>
</protein>
<keyword evidence="6" id="KW-0732">Signal</keyword>
<dbReference type="GO" id="GO:0004185">
    <property type="term" value="F:serine-type carboxypeptidase activity"/>
    <property type="evidence" value="ECO:0007669"/>
    <property type="project" value="InterPro"/>
</dbReference>
<evidence type="ECO:0000256" key="2">
    <source>
        <dbReference type="ARBA" id="ARBA00022645"/>
    </source>
</evidence>
<dbReference type="SUPFAM" id="SSF53474">
    <property type="entry name" value="alpha/beta-Hydrolases"/>
    <property type="match status" value="1"/>
</dbReference>
<dbReference type="OrthoDB" id="443318at2759"/>